<dbReference type="OrthoDB" id="9766361at2"/>
<dbReference type="InterPro" id="IPR043504">
    <property type="entry name" value="Peptidase_S1_PA_chymotrypsin"/>
</dbReference>
<organism evidence="3 4">
    <name type="scientific">Sporosarcina pasteurii</name>
    <name type="common">Bacillus pasteurii</name>
    <dbReference type="NCBI Taxonomy" id="1474"/>
    <lineage>
        <taxon>Bacteria</taxon>
        <taxon>Bacillati</taxon>
        <taxon>Bacillota</taxon>
        <taxon>Bacilli</taxon>
        <taxon>Bacillales</taxon>
        <taxon>Caryophanaceae</taxon>
        <taxon>Sporosarcina</taxon>
    </lineage>
</organism>
<evidence type="ECO:0000256" key="1">
    <source>
        <dbReference type="ARBA" id="ARBA00022825"/>
    </source>
</evidence>
<keyword evidence="3" id="KW-0645">Protease</keyword>
<evidence type="ECO:0000313" key="4">
    <source>
        <dbReference type="Proteomes" id="UP000254519"/>
    </source>
</evidence>
<keyword evidence="2" id="KW-0812">Transmembrane</keyword>
<dbReference type="AlphaFoldDB" id="A0A380C9N7"/>
<evidence type="ECO:0000256" key="2">
    <source>
        <dbReference type="SAM" id="Phobius"/>
    </source>
</evidence>
<sequence length="268" mass="30025">MKDDHHSSDELTEEEFIELVLEEQQEALRKARLEKDAPKPKRPFPRWTFWIMALVLTFSTFSAIFEVYSIPAIEFLKTSAKLSQDEEIADFKKSVVVVTTDDGKGTGFSITSDGKIITNYHVIEGNNRVIVTFPDDGRFTATVVDTFPTIDLAVLQVDGKNLPFLTVADEIDFSTEAPIRFIGNPLSFHGIANEGTLLDFTQLSDWDKEVMMIQAPVYRGNSGSPVFNQNGDVIGVIFATMTDHTYGKIGLVVPIEYFHQAHEKPGEE</sequence>
<name>A0A380C9N7_SPOPA</name>
<dbReference type="InterPro" id="IPR001940">
    <property type="entry name" value="Peptidase_S1C"/>
</dbReference>
<gene>
    <name evidence="3" type="primary">htrA_1</name>
    <name evidence="3" type="ORF">NCTC4822_02433</name>
</gene>
<dbReference type="RefSeq" id="WP_115362529.1">
    <property type="nucleotide sequence ID" value="NZ_CP038012.1"/>
</dbReference>
<dbReference type="Proteomes" id="UP000254519">
    <property type="component" value="Unassembled WGS sequence"/>
</dbReference>
<keyword evidence="2" id="KW-0472">Membrane</keyword>
<keyword evidence="4" id="KW-1185">Reference proteome</keyword>
<keyword evidence="1" id="KW-0720">Serine protease</keyword>
<keyword evidence="1" id="KW-0378">Hydrolase</keyword>
<dbReference type="PANTHER" id="PTHR43019">
    <property type="entry name" value="SERINE ENDOPROTEASE DEGS"/>
    <property type="match status" value="1"/>
</dbReference>
<dbReference type="InterPro" id="IPR009003">
    <property type="entry name" value="Peptidase_S1_PA"/>
</dbReference>
<dbReference type="GO" id="GO:0004252">
    <property type="term" value="F:serine-type endopeptidase activity"/>
    <property type="evidence" value="ECO:0007669"/>
    <property type="project" value="InterPro"/>
</dbReference>
<dbReference type="PRINTS" id="PR00834">
    <property type="entry name" value="PROTEASES2C"/>
</dbReference>
<dbReference type="GO" id="GO:0006508">
    <property type="term" value="P:proteolysis"/>
    <property type="evidence" value="ECO:0007669"/>
    <property type="project" value="UniProtKB-KW"/>
</dbReference>
<proteinExistence type="predicted"/>
<dbReference type="PANTHER" id="PTHR43019:SF23">
    <property type="entry name" value="PROTEASE DO-LIKE 5, CHLOROPLASTIC"/>
    <property type="match status" value="1"/>
</dbReference>
<dbReference type="Pfam" id="PF13365">
    <property type="entry name" value="Trypsin_2"/>
    <property type="match status" value="1"/>
</dbReference>
<protein>
    <submittedName>
        <fullName evidence="3">Serine protease HtrA</fullName>
    </submittedName>
</protein>
<feature type="transmembrane region" description="Helical" evidence="2">
    <location>
        <begin position="47"/>
        <end position="68"/>
    </location>
</feature>
<keyword evidence="2" id="KW-1133">Transmembrane helix</keyword>
<reference evidence="3 4" key="1">
    <citation type="submission" date="2018-06" db="EMBL/GenBank/DDBJ databases">
        <authorList>
            <consortium name="Pathogen Informatics"/>
            <person name="Doyle S."/>
        </authorList>
    </citation>
    <scope>NUCLEOTIDE SEQUENCE [LARGE SCALE GENOMIC DNA]</scope>
    <source>
        <strain evidence="4">ATCC 11859 / DSM 33 / NCIB 8841 / NCTC 4822</strain>
    </source>
</reference>
<evidence type="ECO:0000313" key="3">
    <source>
        <dbReference type="EMBL" id="SUJ14282.1"/>
    </source>
</evidence>
<dbReference type="EMBL" id="UGYZ01000002">
    <property type="protein sequence ID" value="SUJ14282.1"/>
    <property type="molecule type" value="Genomic_DNA"/>
</dbReference>
<dbReference type="Gene3D" id="2.40.10.10">
    <property type="entry name" value="Trypsin-like serine proteases"/>
    <property type="match status" value="2"/>
</dbReference>
<accession>A0A380C9N7</accession>
<dbReference type="SUPFAM" id="SSF50494">
    <property type="entry name" value="Trypsin-like serine proteases"/>
    <property type="match status" value="1"/>
</dbReference>